<dbReference type="RefSeq" id="YP_002922704.1">
    <property type="nucleotide sequence ID" value="NC_012743.2"/>
</dbReference>
<proteinExistence type="predicted"/>
<sequence>MELKDEFSGSNATLLNCIKALLELDAAGVLVPHGVGGHARVMLAAAGARIAALEEKLAELEAENTGLALDKLTAPPAQDGLKIVRTEHSSDHQGFQHYNVSLSDGRAHHFFALRVVKTLNADGPDAREADHFAAIERRLLAGNPVEV</sequence>
<protein>
    <submittedName>
        <fullName evidence="2">Uncharacterized protein</fullName>
    </submittedName>
</protein>
<dbReference type="OrthoDB" id="28425at10239"/>
<dbReference type="KEGG" id="vg:7943916"/>
<organism evidence="2 3">
    <name type="scientific">Burkholderia phage BcepIL02</name>
    <dbReference type="NCBI Taxonomy" id="2886898"/>
    <lineage>
        <taxon>Viruses</taxon>
        <taxon>Duplodnaviria</taxon>
        <taxon>Heunggongvirae</taxon>
        <taxon>Uroviricota</taxon>
        <taxon>Caudoviricetes</taxon>
        <taxon>Lessievirus</taxon>
        <taxon>Lessievirus bcepil02</taxon>
    </lineage>
</organism>
<dbReference type="EMBL" id="FJ937737">
    <property type="protein sequence ID" value="ACR15025.1"/>
    <property type="molecule type" value="Genomic_DNA"/>
</dbReference>
<dbReference type="Proteomes" id="UP000001481">
    <property type="component" value="Segment"/>
</dbReference>
<evidence type="ECO:0000313" key="3">
    <source>
        <dbReference type="Proteomes" id="UP000001481"/>
    </source>
</evidence>
<keyword evidence="3" id="KW-1185">Reference proteome</keyword>
<reference evidence="2 3" key="1">
    <citation type="journal article" date="2011" name="J. Bacteriol.">
        <title>Genomes and Characterization of Phages Bcep22 and BcepIL02, Founders of a Novel Phage Type in Burkholderia cenocepacia.</title>
        <authorList>
            <person name="Gill J.J."/>
            <person name="Summer E.J."/>
            <person name="Russell W.K."/>
            <person name="Cologna S.M."/>
            <person name="Carlile T.M."/>
            <person name="Fuller A.C."/>
            <person name="Kitsopoulos K."/>
            <person name="Mebane L.M."/>
            <person name="Parkinson B.N."/>
            <person name="Sullivan D."/>
            <person name="Carmody L.A."/>
            <person name="Gonzalez C.F."/>
            <person name="Lipuma J.J."/>
            <person name="Young R."/>
        </authorList>
    </citation>
    <scope>NUCLEOTIDE SEQUENCE [LARGE SCALE GENOMIC DNA]</scope>
</reference>
<evidence type="ECO:0000256" key="1">
    <source>
        <dbReference type="SAM" id="Coils"/>
    </source>
</evidence>
<feature type="coiled-coil region" evidence="1">
    <location>
        <begin position="43"/>
        <end position="70"/>
    </location>
</feature>
<evidence type="ECO:0000313" key="2">
    <source>
        <dbReference type="EMBL" id="ACR15025.1"/>
    </source>
</evidence>
<gene>
    <name evidence="2" type="ORF">BcepIL02_gp32</name>
</gene>
<accession>C5IHM4</accession>
<name>C5IHM4_9CAUD</name>
<keyword evidence="1" id="KW-0175">Coiled coil</keyword>
<dbReference type="GeneID" id="7943916"/>